<proteinExistence type="predicted"/>
<dbReference type="PANTHER" id="PTHR45662">
    <property type="entry name" value="PHOSPHATIDYLINOSITIDE PHOSPHATASE SAC1"/>
    <property type="match status" value="1"/>
</dbReference>
<keyword evidence="1" id="KW-0732">Signal</keyword>
<evidence type="ECO:0000259" key="2">
    <source>
        <dbReference type="PROSITE" id="PS50275"/>
    </source>
</evidence>
<dbReference type="PROSITE" id="PS50275">
    <property type="entry name" value="SAC"/>
    <property type="match status" value="1"/>
</dbReference>
<evidence type="ECO:0000256" key="1">
    <source>
        <dbReference type="SAM" id="SignalP"/>
    </source>
</evidence>
<evidence type="ECO:0000313" key="4">
    <source>
        <dbReference type="Proteomes" id="UP001165122"/>
    </source>
</evidence>
<comment type="caution">
    <text evidence="3">The sequence shown here is derived from an EMBL/GenBank/DDBJ whole genome shotgun (WGS) entry which is preliminary data.</text>
</comment>
<dbReference type="Pfam" id="PF02383">
    <property type="entry name" value="Syja_N"/>
    <property type="match status" value="1"/>
</dbReference>
<name>A0A9W7AK34_9STRA</name>
<evidence type="ECO:0000313" key="3">
    <source>
        <dbReference type="EMBL" id="GMH69789.1"/>
    </source>
</evidence>
<feature type="chain" id="PRO_5040773452" description="SAC domain-containing protein" evidence="1">
    <location>
        <begin position="20"/>
        <end position="517"/>
    </location>
</feature>
<keyword evidence="4" id="KW-1185">Reference proteome</keyword>
<feature type="signal peptide" evidence="1">
    <location>
        <begin position="1"/>
        <end position="19"/>
    </location>
</feature>
<dbReference type="AlphaFoldDB" id="A0A9W7AK34"/>
<reference evidence="4" key="1">
    <citation type="journal article" date="2023" name="Commun. Biol.">
        <title>Genome analysis of Parmales, the sister group of diatoms, reveals the evolutionary specialization of diatoms from phago-mixotrophs to photoautotrophs.</title>
        <authorList>
            <person name="Ban H."/>
            <person name="Sato S."/>
            <person name="Yoshikawa S."/>
            <person name="Yamada K."/>
            <person name="Nakamura Y."/>
            <person name="Ichinomiya M."/>
            <person name="Sato N."/>
            <person name="Blanc-Mathieu R."/>
            <person name="Endo H."/>
            <person name="Kuwata A."/>
            <person name="Ogata H."/>
        </authorList>
    </citation>
    <scope>NUCLEOTIDE SEQUENCE [LARGE SCALE GENOMIC DNA]</scope>
    <source>
        <strain evidence="4">NIES 3700</strain>
    </source>
</reference>
<accession>A0A9W7AK34</accession>
<dbReference type="PANTHER" id="PTHR45662:SF2">
    <property type="entry name" value="PHOSPHATIDYLINOSITOL-3-PHOSPHATASE SAC1"/>
    <property type="match status" value="1"/>
</dbReference>
<protein>
    <recommendedName>
        <fullName evidence="2">SAC domain-containing protein</fullName>
    </recommendedName>
</protein>
<sequence>MSSPLLLCFLLFLLLLTSSTPKKSVPSTIPFLTLPLTSTSNLTITATNSTPLTSYKFSPSLPSLSPLKNLLKYLPFYYTPVIPSSYKWPTHPYHPSITSSKTFKTEKNILTYSIQTLRSPNRQGTRYIVRGLDEDGYAANTCLTTISLNVNNETLYMYKITRGSIPLLWSSPASPKVYNPHVRINPNLKEQVDVYKRFLKKEQLGGEDILFCNLVDEKGEQGRLGTLFGQIVEEIGGRTRYFWRDFHACTRPNFDEGVESIVDDLSKIADYGSVEKNGKERRKQRVVVRVNCMDCLDRTNVIQGELCRKIMEGWLEGEGEVFDSKMMKFHKKSWSKNADEIALHYAGTNALKRDYTRFGKRTSYGKLEDGINSGVRWYKGNFMDVVKCEGLRILFEGLVDDVEEEEEGRKEKMTKRWREEFKNKRINRGGGVEKKFKGYYTYLSSELNTVLSDKVDNKYSKKFKGILKDVNDRRESEKVFVTTVLGGMMFMSTKVVERCAWIGVFWFLGYSIVMKNK</sequence>
<organism evidence="3 4">
    <name type="scientific">Triparma laevis f. longispina</name>
    <dbReference type="NCBI Taxonomy" id="1714387"/>
    <lineage>
        <taxon>Eukaryota</taxon>
        <taxon>Sar</taxon>
        <taxon>Stramenopiles</taxon>
        <taxon>Ochrophyta</taxon>
        <taxon>Bolidophyceae</taxon>
        <taxon>Parmales</taxon>
        <taxon>Triparmaceae</taxon>
        <taxon>Triparma</taxon>
    </lineage>
</organism>
<gene>
    <name evidence="3" type="ORF">TrLO_g4973</name>
</gene>
<dbReference type="GO" id="GO:0043812">
    <property type="term" value="F:phosphatidylinositol-4-phosphate phosphatase activity"/>
    <property type="evidence" value="ECO:0007669"/>
    <property type="project" value="TreeGrafter"/>
</dbReference>
<dbReference type="GO" id="GO:0046856">
    <property type="term" value="P:phosphatidylinositol dephosphorylation"/>
    <property type="evidence" value="ECO:0007669"/>
    <property type="project" value="TreeGrafter"/>
</dbReference>
<dbReference type="EMBL" id="BRXW01000610">
    <property type="protein sequence ID" value="GMH69789.1"/>
    <property type="molecule type" value="Genomic_DNA"/>
</dbReference>
<dbReference type="OrthoDB" id="405996at2759"/>
<dbReference type="GO" id="GO:0005783">
    <property type="term" value="C:endoplasmic reticulum"/>
    <property type="evidence" value="ECO:0007669"/>
    <property type="project" value="TreeGrafter"/>
</dbReference>
<feature type="domain" description="SAC" evidence="2">
    <location>
        <begin position="110"/>
        <end position="347"/>
    </location>
</feature>
<dbReference type="InterPro" id="IPR002013">
    <property type="entry name" value="SAC_dom"/>
</dbReference>
<dbReference type="Proteomes" id="UP001165122">
    <property type="component" value="Unassembled WGS sequence"/>
</dbReference>